<dbReference type="Proteomes" id="UP000799779">
    <property type="component" value="Unassembled WGS sequence"/>
</dbReference>
<keyword evidence="3" id="KW-1185">Reference proteome</keyword>
<organism evidence="2 3">
    <name type="scientific">Amniculicola lignicola CBS 123094</name>
    <dbReference type="NCBI Taxonomy" id="1392246"/>
    <lineage>
        <taxon>Eukaryota</taxon>
        <taxon>Fungi</taxon>
        <taxon>Dikarya</taxon>
        <taxon>Ascomycota</taxon>
        <taxon>Pezizomycotina</taxon>
        <taxon>Dothideomycetes</taxon>
        <taxon>Pleosporomycetidae</taxon>
        <taxon>Pleosporales</taxon>
        <taxon>Amniculicolaceae</taxon>
        <taxon>Amniculicola</taxon>
    </lineage>
</organism>
<feature type="compositionally biased region" description="Low complexity" evidence="1">
    <location>
        <begin position="101"/>
        <end position="121"/>
    </location>
</feature>
<feature type="region of interest" description="Disordered" evidence="1">
    <location>
        <begin position="101"/>
        <end position="219"/>
    </location>
</feature>
<feature type="compositionally biased region" description="Low complexity" evidence="1">
    <location>
        <begin position="170"/>
        <end position="179"/>
    </location>
</feature>
<evidence type="ECO:0000313" key="2">
    <source>
        <dbReference type="EMBL" id="KAF1999887.1"/>
    </source>
</evidence>
<feature type="non-terminal residue" evidence="2">
    <location>
        <position position="286"/>
    </location>
</feature>
<name>A0A6A5WEK0_9PLEO</name>
<dbReference type="AlphaFoldDB" id="A0A6A5WEK0"/>
<proteinExistence type="predicted"/>
<feature type="compositionally biased region" description="Polar residues" evidence="1">
    <location>
        <begin position="127"/>
        <end position="138"/>
    </location>
</feature>
<dbReference type="OrthoDB" id="3794887at2759"/>
<accession>A0A6A5WEK0</accession>
<feature type="compositionally biased region" description="Basic and acidic residues" evidence="1">
    <location>
        <begin position="190"/>
        <end position="204"/>
    </location>
</feature>
<gene>
    <name evidence="2" type="ORF">P154DRAFT_395539</name>
</gene>
<evidence type="ECO:0000256" key="1">
    <source>
        <dbReference type="SAM" id="MobiDB-lite"/>
    </source>
</evidence>
<evidence type="ECO:0000313" key="3">
    <source>
        <dbReference type="Proteomes" id="UP000799779"/>
    </source>
</evidence>
<sequence>MALPNLLLQQFQTASISDFIPGKLVQTYKVPTSLLQQLEDLAFGIFDKDASQWSVHFHFEDEVCEGKALPFLWNSGGYFDESCLKTGKLPVFAHFGLKPNSSISSSSQSSVQGNAVSSSVNRMSRPILSSSRQTTTDEMTGPRTTREQPEVQKTPFAGGGQSRKRHRVESVSSSSEAEAPTPRRSKRHSCRAEDALPGDDRLDGDTVPPLPPGVTPGRHALDFDAYRVSNPRKGQYGHKDSWSEIGKDYRKKIAHARLIYGNYGIPSPISCDRCVKEGFECRVYHP</sequence>
<dbReference type="EMBL" id="ML977592">
    <property type="protein sequence ID" value="KAF1999887.1"/>
    <property type="molecule type" value="Genomic_DNA"/>
</dbReference>
<reference evidence="2" key="1">
    <citation type="journal article" date="2020" name="Stud. Mycol.">
        <title>101 Dothideomycetes genomes: a test case for predicting lifestyles and emergence of pathogens.</title>
        <authorList>
            <person name="Haridas S."/>
            <person name="Albert R."/>
            <person name="Binder M."/>
            <person name="Bloem J."/>
            <person name="Labutti K."/>
            <person name="Salamov A."/>
            <person name="Andreopoulos B."/>
            <person name="Baker S."/>
            <person name="Barry K."/>
            <person name="Bills G."/>
            <person name="Bluhm B."/>
            <person name="Cannon C."/>
            <person name="Castanera R."/>
            <person name="Culley D."/>
            <person name="Daum C."/>
            <person name="Ezra D."/>
            <person name="Gonzalez J."/>
            <person name="Henrissat B."/>
            <person name="Kuo A."/>
            <person name="Liang C."/>
            <person name="Lipzen A."/>
            <person name="Lutzoni F."/>
            <person name="Magnuson J."/>
            <person name="Mondo S."/>
            <person name="Nolan M."/>
            <person name="Ohm R."/>
            <person name="Pangilinan J."/>
            <person name="Park H.-J."/>
            <person name="Ramirez L."/>
            <person name="Alfaro M."/>
            <person name="Sun H."/>
            <person name="Tritt A."/>
            <person name="Yoshinaga Y."/>
            <person name="Zwiers L.-H."/>
            <person name="Turgeon B."/>
            <person name="Goodwin S."/>
            <person name="Spatafora J."/>
            <person name="Crous P."/>
            <person name="Grigoriev I."/>
        </authorList>
    </citation>
    <scope>NUCLEOTIDE SEQUENCE</scope>
    <source>
        <strain evidence="2">CBS 123094</strain>
    </source>
</reference>
<protein>
    <submittedName>
        <fullName evidence="2">Uncharacterized protein</fullName>
    </submittedName>
</protein>